<evidence type="ECO:0000313" key="3">
    <source>
        <dbReference type="EnsemblProtists" id="EKX48884"/>
    </source>
</evidence>
<dbReference type="SUPFAM" id="SSF55073">
    <property type="entry name" value="Nucleotide cyclase"/>
    <property type="match status" value="1"/>
</dbReference>
<dbReference type="AlphaFoldDB" id="L1JL78"/>
<dbReference type="eggNOG" id="KOG4171">
    <property type="taxonomic scope" value="Eukaryota"/>
</dbReference>
<evidence type="ECO:0000313" key="4">
    <source>
        <dbReference type="Proteomes" id="UP000011087"/>
    </source>
</evidence>
<evidence type="ECO:0000259" key="1">
    <source>
        <dbReference type="PROSITE" id="PS50125"/>
    </source>
</evidence>
<feature type="domain" description="Guanylate cyclase" evidence="1">
    <location>
        <begin position="5"/>
        <end position="132"/>
    </location>
</feature>
<accession>L1JL78</accession>
<keyword evidence="4" id="KW-1185">Reference proteome</keyword>
<dbReference type="PANTHER" id="PTHR45655:SF13">
    <property type="entry name" value="SOLUBLE GUANYLATE CYCLASE GCY-32-RELATED"/>
    <property type="match status" value="1"/>
</dbReference>
<feature type="non-terminal residue" evidence="2">
    <location>
        <position position="1"/>
    </location>
</feature>
<gene>
    <name evidence="2" type="ORF">GUITHDRAFT_51909</name>
</gene>
<evidence type="ECO:0000313" key="2">
    <source>
        <dbReference type="EMBL" id="EKX48884.1"/>
    </source>
</evidence>
<dbReference type="GO" id="GO:0070482">
    <property type="term" value="P:response to oxygen levels"/>
    <property type="evidence" value="ECO:0007669"/>
    <property type="project" value="TreeGrafter"/>
</dbReference>
<dbReference type="PROSITE" id="PS50125">
    <property type="entry name" value="GUANYLATE_CYCLASE_2"/>
    <property type="match status" value="1"/>
</dbReference>
<reference evidence="3" key="3">
    <citation type="submission" date="2015-06" db="UniProtKB">
        <authorList>
            <consortium name="EnsemblProtists"/>
        </authorList>
    </citation>
    <scope>IDENTIFICATION</scope>
</reference>
<dbReference type="GO" id="GO:0008074">
    <property type="term" value="C:guanylate cyclase complex, soluble"/>
    <property type="evidence" value="ECO:0007669"/>
    <property type="project" value="TreeGrafter"/>
</dbReference>
<dbReference type="PaxDb" id="55529-EKX48884"/>
<dbReference type="HOGENOM" id="CLU_001072_6_5_1"/>
<dbReference type="InterPro" id="IPR001054">
    <property type="entry name" value="A/G_cyclase"/>
</dbReference>
<dbReference type="PANTHER" id="PTHR45655">
    <property type="entry name" value="GUANYLATE CYCLASE SOLUBLE SUBUNIT BETA-2"/>
    <property type="match status" value="1"/>
</dbReference>
<name>L1JL78_GUITC</name>
<dbReference type="GO" id="GO:0004383">
    <property type="term" value="F:guanylate cyclase activity"/>
    <property type="evidence" value="ECO:0007669"/>
    <property type="project" value="TreeGrafter"/>
</dbReference>
<sequence length="132" mass="14753">YRKAVVLRLDLCDYTSIAARLEPLQVATLIHQIYSKLDEAVPERRIFKLDTIGDEYICAGWLEESQERLVCHMMMALAETMLSVVDVESRKAGQRISCRIGIAVGSCVAGTMGKQQPRFQAIGEAMYLAQSL</sequence>
<dbReference type="OrthoDB" id="6127067at2759"/>
<dbReference type="EMBL" id="JH992984">
    <property type="protein sequence ID" value="EKX48884.1"/>
    <property type="molecule type" value="Genomic_DNA"/>
</dbReference>
<dbReference type="RefSeq" id="XP_005835864.1">
    <property type="nucleotide sequence ID" value="XM_005835807.1"/>
</dbReference>
<dbReference type="Proteomes" id="UP000011087">
    <property type="component" value="Unassembled WGS sequence"/>
</dbReference>
<dbReference type="Pfam" id="PF00211">
    <property type="entry name" value="Guanylate_cyc"/>
    <property type="match status" value="1"/>
</dbReference>
<reference evidence="4" key="2">
    <citation type="submission" date="2012-11" db="EMBL/GenBank/DDBJ databases">
        <authorList>
            <person name="Kuo A."/>
            <person name="Curtis B.A."/>
            <person name="Tanifuji G."/>
            <person name="Burki F."/>
            <person name="Gruber A."/>
            <person name="Irimia M."/>
            <person name="Maruyama S."/>
            <person name="Arias M.C."/>
            <person name="Ball S.G."/>
            <person name="Gile G.H."/>
            <person name="Hirakawa Y."/>
            <person name="Hopkins J.F."/>
            <person name="Rensing S.A."/>
            <person name="Schmutz J."/>
            <person name="Symeonidi A."/>
            <person name="Elias M."/>
            <person name="Eveleigh R.J."/>
            <person name="Herman E.K."/>
            <person name="Klute M.J."/>
            <person name="Nakayama T."/>
            <person name="Obornik M."/>
            <person name="Reyes-Prieto A."/>
            <person name="Armbrust E.V."/>
            <person name="Aves S.J."/>
            <person name="Beiko R.G."/>
            <person name="Coutinho P."/>
            <person name="Dacks J.B."/>
            <person name="Durnford D.G."/>
            <person name="Fast N.M."/>
            <person name="Green B.R."/>
            <person name="Grisdale C."/>
            <person name="Hempe F."/>
            <person name="Henrissat B."/>
            <person name="Hoppner M.P."/>
            <person name="Ishida K.-I."/>
            <person name="Kim E."/>
            <person name="Koreny L."/>
            <person name="Kroth P.G."/>
            <person name="Liu Y."/>
            <person name="Malik S.-B."/>
            <person name="Maier U.G."/>
            <person name="McRose D."/>
            <person name="Mock T."/>
            <person name="Neilson J.A."/>
            <person name="Onodera N.T."/>
            <person name="Poole A.M."/>
            <person name="Pritham E.J."/>
            <person name="Richards T.A."/>
            <person name="Rocap G."/>
            <person name="Roy S.W."/>
            <person name="Sarai C."/>
            <person name="Schaack S."/>
            <person name="Shirato S."/>
            <person name="Slamovits C.H."/>
            <person name="Spencer D.F."/>
            <person name="Suzuki S."/>
            <person name="Worden A.Z."/>
            <person name="Zauner S."/>
            <person name="Barry K."/>
            <person name="Bell C."/>
            <person name="Bharti A.K."/>
            <person name="Crow J.A."/>
            <person name="Grimwood J."/>
            <person name="Kramer R."/>
            <person name="Lindquist E."/>
            <person name="Lucas S."/>
            <person name="Salamov A."/>
            <person name="McFadden G.I."/>
            <person name="Lane C.E."/>
            <person name="Keeling P.J."/>
            <person name="Gray M.W."/>
            <person name="Grigoriev I.V."/>
            <person name="Archibald J.M."/>
        </authorList>
    </citation>
    <scope>NUCLEOTIDE SEQUENCE</scope>
    <source>
        <strain evidence="4">CCMP2712</strain>
    </source>
</reference>
<feature type="non-terminal residue" evidence="2">
    <location>
        <position position="132"/>
    </location>
</feature>
<dbReference type="Gene3D" id="3.30.70.1230">
    <property type="entry name" value="Nucleotide cyclase"/>
    <property type="match status" value="1"/>
</dbReference>
<dbReference type="KEGG" id="gtt:GUITHDRAFT_51909"/>
<dbReference type="InterPro" id="IPR029787">
    <property type="entry name" value="Nucleotide_cyclase"/>
</dbReference>
<dbReference type="GO" id="GO:0019934">
    <property type="term" value="P:cGMP-mediated signaling"/>
    <property type="evidence" value="ECO:0007669"/>
    <property type="project" value="TreeGrafter"/>
</dbReference>
<dbReference type="GeneID" id="17305505"/>
<protein>
    <recommendedName>
        <fullName evidence="1">Guanylate cyclase domain-containing protein</fullName>
    </recommendedName>
</protein>
<reference evidence="2 4" key="1">
    <citation type="journal article" date="2012" name="Nature">
        <title>Algal genomes reveal evolutionary mosaicism and the fate of nucleomorphs.</title>
        <authorList>
            <consortium name="DOE Joint Genome Institute"/>
            <person name="Curtis B.A."/>
            <person name="Tanifuji G."/>
            <person name="Burki F."/>
            <person name="Gruber A."/>
            <person name="Irimia M."/>
            <person name="Maruyama S."/>
            <person name="Arias M.C."/>
            <person name="Ball S.G."/>
            <person name="Gile G.H."/>
            <person name="Hirakawa Y."/>
            <person name="Hopkins J.F."/>
            <person name="Kuo A."/>
            <person name="Rensing S.A."/>
            <person name="Schmutz J."/>
            <person name="Symeonidi A."/>
            <person name="Elias M."/>
            <person name="Eveleigh R.J."/>
            <person name="Herman E.K."/>
            <person name="Klute M.J."/>
            <person name="Nakayama T."/>
            <person name="Obornik M."/>
            <person name="Reyes-Prieto A."/>
            <person name="Armbrust E.V."/>
            <person name="Aves S.J."/>
            <person name="Beiko R.G."/>
            <person name="Coutinho P."/>
            <person name="Dacks J.B."/>
            <person name="Durnford D.G."/>
            <person name="Fast N.M."/>
            <person name="Green B.R."/>
            <person name="Grisdale C.J."/>
            <person name="Hempel F."/>
            <person name="Henrissat B."/>
            <person name="Hoppner M.P."/>
            <person name="Ishida K."/>
            <person name="Kim E."/>
            <person name="Koreny L."/>
            <person name="Kroth P.G."/>
            <person name="Liu Y."/>
            <person name="Malik S.B."/>
            <person name="Maier U.G."/>
            <person name="McRose D."/>
            <person name="Mock T."/>
            <person name="Neilson J.A."/>
            <person name="Onodera N.T."/>
            <person name="Poole A.M."/>
            <person name="Pritham E.J."/>
            <person name="Richards T.A."/>
            <person name="Rocap G."/>
            <person name="Roy S.W."/>
            <person name="Sarai C."/>
            <person name="Schaack S."/>
            <person name="Shirato S."/>
            <person name="Slamovits C.H."/>
            <person name="Spencer D.F."/>
            <person name="Suzuki S."/>
            <person name="Worden A.Z."/>
            <person name="Zauner S."/>
            <person name="Barry K."/>
            <person name="Bell C."/>
            <person name="Bharti A.K."/>
            <person name="Crow J.A."/>
            <person name="Grimwood J."/>
            <person name="Kramer R."/>
            <person name="Lindquist E."/>
            <person name="Lucas S."/>
            <person name="Salamov A."/>
            <person name="McFadden G.I."/>
            <person name="Lane C.E."/>
            <person name="Keeling P.J."/>
            <person name="Gray M.W."/>
            <person name="Grigoriev I.V."/>
            <person name="Archibald J.M."/>
        </authorList>
    </citation>
    <scope>NUCLEOTIDE SEQUENCE</scope>
    <source>
        <strain evidence="2 4">CCMP2712</strain>
    </source>
</reference>
<dbReference type="EnsemblProtists" id="EKX48884">
    <property type="protein sequence ID" value="EKX48884"/>
    <property type="gene ID" value="GUITHDRAFT_51909"/>
</dbReference>
<dbReference type="STRING" id="905079.L1JL78"/>
<proteinExistence type="predicted"/>
<organism evidence="2">
    <name type="scientific">Guillardia theta (strain CCMP2712)</name>
    <name type="common">Cryptophyte</name>
    <dbReference type="NCBI Taxonomy" id="905079"/>
    <lineage>
        <taxon>Eukaryota</taxon>
        <taxon>Cryptophyceae</taxon>
        <taxon>Pyrenomonadales</taxon>
        <taxon>Geminigeraceae</taxon>
        <taxon>Guillardia</taxon>
    </lineage>
</organism>
<dbReference type="CDD" id="cd07302">
    <property type="entry name" value="CHD"/>
    <property type="match status" value="1"/>
</dbReference>